<dbReference type="NCBIfam" id="TIGR03745">
    <property type="entry name" value="conj_TIGR03745"/>
    <property type="match status" value="1"/>
</dbReference>
<reference evidence="3" key="2">
    <citation type="submission" date="2020-02" db="EMBL/GenBank/DDBJ databases">
        <authorList>
            <consortium name="NCBI Pathogen Detection Project"/>
        </authorList>
    </citation>
    <scope>NUCLEOTIDE SEQUENCE</scope>
    <source>
        <strain evidence="3">MA.BM_SE06/8</strain>
    </source>
</reference>
<name>A0A763VP96_SALER</name>
<proteinExistence type="predicted"/>
<feature type="transmembrane region" description="Helical" evidence="1">
    <location>
        <begin position="99"/>
        <end position="118"/>
    </location>
</feature>
<feature type="transmembrane region" description="Helical" evidence="1">
    <location>
        <begin position="59"/>
        <end position="78"/>
    </location>
</feature>
<sequence length="124" mass="13074">MKNTLANVYRQLLPRGRQALLLLFLAALYSVPALADLPPVEPPPTGGGGGTYNTFIGYIKLGALALGMLVCVAAFLAVAHNVIGSFMDIKSGKGTWPNFLGYLVVGVVVILIVIYLATKASEIL</sequence>
<keyword evidence="2" id="KW-0732">Signal</keyword>
<evidence type="ECO:0000256" key="1">
    <source>
        <dbReference type="SAM" id="Phobius"/>
    </source>
</evidence>
<keyword evidence="1" id="KW-1133">Transmembrane helix</keyword>
<dbReference type="EMBL" id="DAAYKZ010000001">
    <property type="protein sequence ID" value="HAG4650590.1"/>
    <property type="molecule type" value="Genomic_DNA"/>
</dbReference>
<evidence type="ECO:0000313" key="3">
    <source>
        <dbReference type="EMBL" id="HAG4650590.1"/>
    </source>
</evidence>
<evidence type="ECO:0000256" key="2">
    <source>
        <dbReference type="SAM" id="SignalP"/>
    </source>
</evidence>
<keyword evidence="1" id="KW-0812">Transmembrane</keyword>
<feature type="signal peptide" evidence="2">
    <location>
        <begin position="1"/>
        <end position="35"/>
    </location>
</feature>
<accession>A0A763VP96</accession>
<dbReference type="InterPro" id="IPR021356">
    <property type="entry name" value="Integr_conj_element_PFL4702"/>
</dbReference>
<organism evidence="3">
    <name type="scientific">Salmonella enterica</name>
    <name type="common">Salmonella choleraesuis</name>
    <dbReference type="NCBI Taxonomy" id="28901"/>
    <lineage>
        <taxon>Bacteria</taxon>
        <taxon>Pseudomonadati</taxon>
        <taxon>Pseudomonadota</taxon>
        <taxon>Gammaproteobacteria</taxon>
        <taxon>Enterobacterales</taxon>
        <taxon>Enterobacteriaceae</taxon>
        <taxon>Salmonella</taxon>
    </lineage>
</organism>
<dbReference type="AlphaFoldDB" id="A0A763VP96"/>
<protein>
    <submittedName>
        <fullName evidence="3">TIGR03745 family integrating conjugative element membrane protein</fullName>
    </submittedName>
</protein>
<keyword evidence="1" id="KW-0472">Membrane</keyword>
<comment type="caution">
    <text evidence="3">The sequence shown here is derived from an EMBL/GenBank/DDBJ whole genome shotgun (WGS) entry which is preliminary data.</text>
</comment>
<reference evidence="3" key="1">
    <citation type="journal article" date="2018" name="Genome Biol.">
        <title>SKESA: strategic k-mer extension for scrupulous assemblies.</title>
        <authorList>
            <person name="Souvorov A."/>
            <person name="Agarwala R."/>
            <person name="Lipman D.J."/>
        </authorList>
    </citation>
    <scope>NUCLEOTIDE SEQUENCE</scope>
    <source>
        <strain evidence="3">MA.BM_SE06/8</strain>
    </source>
</reference>
<dbReference type="Pfam" id="PF11190">
    <property type="entry name" value="DUF2976"/>
    <property type="match status" value="1"/>
</dbReference>
<gene>
    <name evidence="3" type="ORF">G8382_000400</name>
</gene>
<feature type="chain" id="PRO_5028316872" evidence="2">
    <location>
        <begin position="36"/>
        <end position="124"/>
    </location>
</feature>